<protein>
    <recommendedName>
        <fullName evidence="3">Pentatricopeptide repeat-containing protein-mitochondrial domain-containing protein</fullName>
    </recommendedName>
</protein>
<organism evidence="4 5">
    <name type="scientific">Tetrapyrgos nigripes</name>
    <dbReference type="NCBI Taxonomy" id="182062"/>
    <lineage>
        <taxon>Eukaryota</taxon>
        <taxon>Fungi</taxon>
        <taxon>Dikarya</taxon>
        <taxon>Basidiomycota</taxon>
        <taxon>Agaricomycotina</taxon>
        <taxon>Agaricomycetes</taxon>
        <taxon>Agaricomycetidae</taxon>
        <taxon>Agaricales</taxon>
        <taxon>Marasmiineae</taxon>
        <taxon>Marasmiaceae</taxon>
        <taxon>Tetrapyrgos</taxon>
    </lineage>
</organism>
<proteinExistence type="predicted"/>
<dbReference type="NCBIfam" id="TIGR00756">
    <property type="entry name" value="PPR"/>
    <property type="match status" value="4"/>
</dbReference>
<keyword evidence="5" id="KW-1185">Reference proteome</keyword>
<accession>A0A8H5H1I8</accession>
<dbReference type="Pfam" id="PF13041">
    <property type="entry name" value="PPR_2"/>
    <property type="match status" value="2"/>
</dbReference>
<dbReference type="PANTHER" id="PTHR47942">
    <property type="entry name" value="TETRATRICOPEPTIDE REPEAT (TPR)-LIKE SUPERFAMILY PROTEIN-RELATED"/>
    <property type="match status" value="1"/>
</dbReference>
<feature type="repeat" description="PPR" evidence="2">
    <location>
        <begin position="643"/>
        <end position="677"/>
    </location>
</feature>
<dbReference type="InterPro" id="IPR051222">
    <property type="entry name" value="PPR/CCM1_RNA-binding"/>
</dbReference>
<sequence>MSSRENRSHGHMRRLTFFLDLPLVRRASTCRPILVSIPVSHRRRARDDIPNQLFDRIKDVIIRKHTSHGVDVFGEQADVFNRLLAKINMALKKQDIDGLHRCWHDLEQKGLTRFLANWDLGRISDFAVSYLSSPDVSVSFDSPREWMEDISVMAANAHQTEALKSCMVYHIRHNNPQAVLDLYDRCKSVMSEGEPLGDNSQESHERHDSLALTPESLNTGVYIPGRVNLLLAATTAHAMRDSFQDALRTYSETSVRFHHFSTRSFCALLDHDPLLQRKVELYTRRLSVARLLARPPSLSKQITNFAKSGATHLLQKLYESVIQGMTDPHPYLAADPTLITPNKSVAMTEVGWTSFLSAFLECRRKDLAGKVWQDVLRLGLSHNVSMWTALIDGYAKTASFSDAVATWDSMISAGVEPNVLTYRALISALFNGKRPQMAMERYHQFRMQLMNQLTGEQNLLVMNTVLHGLLATNRIDHALAFLNSMETGPYKPDVVSYNTFIGHYGRAQNLKSVGAMINRMAAAKIPGDAVTFTSILSVLLRMGRKDRVDMVFRMMEKQGTEANVTTYNSIIDRLLREQDETSLQGAVALLHRMETNSNSQPDAITYSILITGIHRGQWLPRDKAEDWTRQILTRMRSRNIKLPTQGYNVLIDASIKNGQIQTALSYYREMLRQKVPIIFNTWCLILSALVEREEWKTASEVVNEMNKSGFRPTGILSELIGKVYRRISTGTRRPGAVGNGYNSNLQ</sequence>
<evidence type="ECO:0000313" key="5">
    <source>
        <dbReference type="Proteomes" id="UP000559256"/>
    </source>
</evidence>
<evidence type="ECO:0000259" key="3">
    <source>
        <dbReference type="Pfam" id="PF23276"/>
    </source>
</evidence>
<dbReference type="PANTHER" id="PTHR47942:SF63">
    <property type="entry name" value="PENTATRICOPEPTIDE REPEAT-CONTAINING PROTEIN"/>
    <property type="match status" value="1"/>
</dbReference>
<dbReference type="Pfam" id="PF23276">
    <property type="entry name" value="TPR_24"/>
    <property type="match status" value="1"/>
</dbReference>
<evidence type="ECO:0000256" key="1">
    <source>
        <dbReference type="ARBA" id="ARBA00022737"/>
    </source>
</evidence>
<dbReference type="InterPro" id="IPR011990">
    <property type="entry name" value="TPR-like_helical_dom_sf"/>
</dbReference>
<evidence type="ECO:0000313" key="4">
    <source>
        <dbReference type="EMBL" id="KAF5374924.1"/>
    </source>
</evidence>
<dbReference type="Pfam" id="PF01535">
    <property type="entry name" value="PPR"/>
    <property type="match status" value="1"/>
</dbReference>
<feature type="repeat" description="PPR" evidence="2">
    <location>
        <begin position="678"/>
        <end position="712"/>
    </location>
</feature>
<name>A0A8H5H1I8_9AGAR</name>
<dbReference type="EMBL" id="JAACJM010000001">
    <property type="protein sequence ID" value="KAF5374924.1"/>
    <property type="molecule type" value="Genomic_DNA"/>
</dbReference>
<dbReference type="AlphaFoldDB" id="A0A8H5H1I8"/>
<feature type="repeat" description="PPR" evidence="2">
    <location>
        <begin position="383"/>
        <end position="417"/>
    </location>
</feature>
<dbReference type="InterPro" id="IPR002885">
    <property type="entry name" value="PPR_rpt"/>
</dbReference>
<dbReference type="InterPro" id="IPR057027">
    <property type="entry name" value="TPR_mt"/>
</dbReference>
<feature type="domain" description="Pentatricopeptide repeat-containing protein-mitochondrial" evidence="3">
    <location>
        <begin position="550"/>
        <end position="670"/>
    </location>
</feature>
<dbReference type="Gene3D" id="1.25.40.10">
    <property type="entry name" value="Tetratricopeptide repeat domain"/>
    <property type="match status" value="3"/>
</dbReference>
<feature type="repeat" description="PPR" evidence="2">
    <location>
        <begin position="528"/>
        <end position="562"/>
    </location>
</feature>
<reference evidence="4 5" key="1">
    <citation type="journal article" date="2020" name="ISME J.">
        <title>Uncovering the hidden diversity of litter-decomposition mechanisms in mushroom-forming fungi.</title>
        <authorList>
            <person name="Floudas D."/>
            <person name="Bentzer J."/>
            <person name="Ahren D."/>
            <person name="Johansson T."/>
            <person name="Persson P."/>
            <person name="Tunlid A."/>
        </authorList>
    </citation>
    <scope>NUCLEOTIDE SEQUENCE [LARGE SCALE GENOMIC DNA]</scope>
    <source>
        <strain evidence="4 5">CBS 291.85</strain>
    </source>
</reference>
<comment type="caution">
    <text evidence="4">The sequence shown here is derived from an EMBL/GenBank/DDBJ whole genome shotgun (WGS) entry which is preliminary data.</text>
</comment>
<dbReference type="OrthoDB" id="185373at2759"/>
<evidence type="ECO:0000256" key="2">
    <source>
        <dbReference type="PROSITE-ProRule" id="PRU00708"/>
    </source>
</evidence>
<gene>
    <name evidence="4" type="ORF">D9758_000389</name>
</gene>
<dbReference type="PROSITE" id="PS51375">
    <property type="entry name" value="PPR"/>
    <property type="match status" value="4"/>
</dbReference>
<dbReference type="Proteomes" id="UP000559256">
    <property type="component" value="Unassembled WGS sequence"/>
</dbReference>
<keyword evidence="1" id="KW-0677">Repeat</keyword>